<dbReference type="InterPro" id="IPR024864">
    <property type="entry name" value="Nup54/Nup57/Nup44"/>
</dbReference>
<dbReference type="Pfam" id="PF13874">
    <property type="entry name" value="Nup54"/>
    <property type="match status" value="1"/>
</dbReference>
<evidence type="ECO:0000256" key="1">
    <source>
        <dbReference type="ARBA" id="ARBA00004123"/>
    </source>
</evidence>
<evidence type="ECO:0000313" key="5">
    <source>
        <dbReference type="EMBL" id="RKP24616.1"/>
    </source>
</evidence>
<accession>A0A4P9YX30</accession>
<comment type="subcellular location">
    <subcellularLocation>
        <location evidence="1">Nucleus</location>
    </subcellularLocation>
</comment>
<feature type="non-terminal residue" evidence="5">
    <location>
        <position position="1"/>
    </location>
</feature>
<dbReference type="OrthoDB" id="6162375at2759"/>
<name>A0A4P9YX30_9FUNG</name>
<protein>
    <recommendedName>
        <fullName evidence="4">Nucleoporin Nup54 alpha-helical domain-containing protein</fullName>
    </recommendedName>
</protein>
<evidence type="ECO:0000256" key="3">
    <source>
        <dbReference type="ARBA" id="ARBA00023242"/>
    </source>
</evidence>
<keyword evidence="3" id="KW-0539">Nucleus</keyword>
<dbReference type="AlphaFoldDB" id="A0A4P9YX30"/>
<dbReference type="GO" id="GO:0036228">
    <property type="term" value="P:protein localization to nuclear inner membrane"/>
    <property type="evidence" value="ECO:0007669"/>
    <property type="project" value="TreeGrafter"/>
</dbReference>
<sequence>TAQEQLESLKVAWDTTSPLCQLQHYLYNLVHPSEVHLYQCPPNQNETLWRQAQRDNPDPSCLVPVLAVGF</sequence>
<dbReference type="PANTHER" id="PTHR13000:SF0">
    <property type="entry name" value="NUCLEOPORIN P54"/>
    <property type="match status" value="1"/>
</dbReference>
<organism evidence="5 6">
    <name type="scientific">Syncephalis pseudoplumigaleata</name>
    <dbReference type="NCBI Taxonomy" id="1712513"/>
    <lineage>
        <taxon>Eukaryota</taxon>
        <taxon>Fungi</taxon>
        <taxon>Fungi incertae sedis</taxon>
        <taxon>Zoopagomycota</taxon>
        <taxon>Zoopagomycotina</taxon>
        <taxon>Zoopagomycetes</taxon>
        <taxon>Zoopagales</taxon>
        <taxon>Piptocephalidaceae</taxon>
        <taxon>Syncephalis</taxon>
    </lineage>
</organism>
<dbReference type="EMBL" id="KZ990122">
    <property type="protein sequence ID" value="RKP24616.1"/>
    <property type="molecule type" value="Genomic_DNA"/>
</dbReference>
<dbReference type="GO" id="GO:0044613">
    <property type="term" value="C:nuclear pore central transport channel"/>
    <property type="evidence" value="ECO:0007669"/>
    <property type="project" value="TreeGrafter"/>
</dbReference>
<reference evidence="6" key="1">
    <citation type="journal article" date="2018" name="Nat. Microbiol.">
        <title>Leveraging single-cell genomics to expand the fungal tree of life.</title>
        <authorList>
            <person name="Ahrendt S.R."/>
            <person name="Quandt C.A."/>
            <person name="Ciobanu D."/>
            <person name="Clum A."/>
            <person name="Salamov A."/>
            <person name="Andreopoulos B."/>
            <person name="Cheng J.F."/>
            <person name="Woyke T."/>
            <person name="Pelin A."/>
            <person name="Henrissat B."/>
            <person name="Reynolds N.K."/>
            <person name="Benny G.L."/>
            <person name="Smith M.E."/>
            <person name="James T.Y."/>
            <person name="Grigoriev I.V."/>
        </authorList>
    </citation>
    <scope>NUCLEOTIDE SEQUENCE [LARGE SCALE GENOMIC DNA]</scope>
    <source>
        <strain evidence="6">Benny S71-1</strain>
    </source>
</reference>
<evidence type="ECO:0000259" key="4">
    <source>
        <dbReference type="Pfam" id="PF13874"/>
    </source>
</evidence>
<dbReference type="GO" id="GO:0006607">
    <property type="term" value="P:NLS-bearing protein import into nucleus"/>
    <property type="evidence" value="ECO:0007669"/>
    <property type="project" value="TreeGrafter"/>
</dbReference>
<keyword evidence="2" id="KW-0813">Transport</keyword>
<evidence type="ECO:0000256" key="2">
    <source>
        <dbReference type="ARBA" id="ARBA00022448"/>
    </source>
</evidence>
<keyword evidence="6" id="KW-1185">Reference proteome</keyword>
<feature type="non-terminal residue" evidence="5">
    <location>
        <position position="70"/>
    </location>
</feature>
<evidence type="ECO:0000313" key="6">
    <source>
        <dbReference type="Proteomes" id="UP000278143"/>
    </source>
</evidence>
<dbReference type="InterPro" id="IPR025712">
    <property type="entry name" value="Nup54_alpha-helical_dom"/>
</dbReference>
<feature type="domain" description="Nucleoporin Nup54 alpha-helical" evidence="4">
    <location>
        <begin position="41"/>
        <end position="70"/>
    </location>
</feature>
<dbReference type="Proteomes" id="UP000278143">
    <property type="component" value="Unassembled WGS sequence"/>
</dbReference>
<dbReference type="GO" id="GO:0006999">
    <property type="term" value="P:nuclear pore organization"/>
    <property type="evidence" value="ECO:0007669"/>
    <property type="project" value="TreeGrafter"/>
</dbReference>
<gene>
    <name evidence="5" type="ORF">SYNPS1DRAFT_4475</name>
</gene>
<dbReference type="PANTHER" id="PTHR13000">
    <property type="entry name" value="NUCLEOPORIN P54"/>
    <property type="match status" value="1"/>
</dbReference>
<proteinExistence type="predicted"/>
<dbReference type="GO" id="GO:0017056">
    <property type="term" value="F:structural constituent of nuclear pore"/>
    <property type="evidence" value="ECO:0007669"/>
    <property type="project" value="TreeGrafter"/>
</dbReference>